<comment type="similarity">
    <text evidence="7 8">Belongs to the pseudomonas-type ThrB family.</text>
</comment>
<dbReference type="InterPro" id="IPR005280">
    <property type="entry name" value="Homoserine_kinase_II"/>
</dbReference>
<dbReference type="Gene3D" id="3.90.1200.10">
    <property type="match status" value="1"/>
</dbReference>
<protein>
    <recommendedName>
        <fullName evidence="8 9">Homoserine kinase</fullName>
        <shortName evidence="8">HK</shortName>
        <shortName evidence="8">HSK</shortName>
        <ecNumber evidence="8 9">2.7.1.39</ecNumber>
    </recommendedName>
</protein>
<sequence length="326" mass="36135">MAVYTEVAETELAAFLQRYDLGRLLSYKGIAEGVENSNFLLRAEGGTFILTLYEKRVDRNDLPFFIGLMEHLAANGLSCPLPVLPREGEALGELAGRPAALFTFLEGMWTRRPTVGHARQVGAALAGMHKAGEGFSLTRRNALSVDAWRPLFDGCGARVEAVQAGLSTEIEAELAFLEANWPRDLPSGVIHADLFNDNVFFLDGQLSGLIDFYFACNDLLAYDIAICLGAWCFEADGAYNVTKGQALLEGYDGVRRLADAEIDALPVLTRGAAMRFLLTRLYDWIHIPDTSFVTKKDPKEYLRKNRFYRQVKRPAELGLTRDATLS</sequence>
<evidence type="ECO:0000256" key="2">
    <source>
        <dbReference type="ARBA" id="ARBA00022679"/>
    </source>
</evidence>
<evidence type="ECO:0000256" key="9">
    <source>
        <dbReference type="NCBIfam" id="TIGR00938"/>
    </source>
</evidence>
<keyword evidence="5 8" id="KW-0418">Kinase</keyword>
<keyword evidence="3 8" id="KW-0791">Threonine biosynthesis</keyword>
<dbReference type="RefSeq" id="WP_039189319.1">
    <property type="nucleotide sequence ID" value="NZ_JRFJ01000001.1"/>
</dbReference>
<dbReference type="EMBL" id="JRFJ01000001">
    <property type="protein sequence ID" value="KHJ56031.1"/>
    <property type="molecule type" value="Genomic_DNA"/>
</dbReference>
<reference evidence="11 12" key="1">
    <citation type="submission" date="2014-09" db="EMBL/GenBank/DDBJ databases">
        <title>Isolation and characterization of Aurantimonas altamirensis ON-56566 from clinical sample following a dog bite.</title>
        <authorList>
            <person name="Eshaghi A."/>
            <person name="Li A."/>
            <person name="Shahinas D."/>
            <person name="Bahn P."/>
            <person name="Kus J.V."/>
            <person name="Patel S.N."/>
        </authorList>
    </citation>
    <scope>NUCLEOTIDE SEQUENCE [LARGE SCALE GENOMIC DNA]</scope>
    <source>
        <strain evidence="11 12">ON-56566</strain>
    </source>
</reference>
<dbReference type="EC" id="2.7.1.39" evidence="8 9"/>
<comment type="caution">
    <text evidence="11">The sequence shown here is derived from an EMBL/GenBank/DDBJ whole genome shotgun (WGS) entry which is preliminary data.</text>
</comment>
<evidence type="ECO:0000313" key="12">
    <source>
        <dbReference type="Proteomes" id="UP000030826"/>
    </source>
</evidence>
<dbReference type="Pfam" id="PF01636">
    <property type="entry name" value="APH"/>
    <property type="match status" value="1"/>
</dbReference>
<dbReference type="Proteomes" id="UP000030826">
    <property type="component" value="Unassembled WGS sequence"/>
</dbReference>
<organism evidence="11 12">
    <name type="scientific">Aureimonas altamirensis</name>
    <dbReference type="NCBI Taxonomy" id="370622"/>
    <lineage>
        <taxon>Bacteria</taxon>
        <taxon>Pseudomonadati</taxon>
        <taxon>Pseudomonadota</taxon>
        <taxon>Alphaproteobacteria</taxon>
        <taxon>Hyphomicrobiales</taxon>
        <taxon>Aurantimonadaceae</taxon>
        <taxon>Aureimonas</taxon>
    </lineage>
</organism>
<keyword evidence="1 8" id="KW-0028">Amino-acid biosynthesis</keyword>
<evidence type="ECO:0000256" key="7">
    <source>
        <dbReference type="ARBA" id="ARBA00038240"/>
    </source>
</evidence>
<dbReference type="InterPro" id="IPR050249">
    <property type="entry name" value="Pseudomonas-type_ThrB"/>
</dbReference>
<dbReference type="AlphaFoldDB" id="A0A0B1Q9I2"/>
<dbReference type="OrthoDB" id="9777460at2"/>
<dbReference type="GO" id="GO:0005524">
    <property type="term" value="F:ATP binding"/>
    <property type="evidence" value="ECO:0007669"/>
    <property type="project" value="UniProtKB-KW"/>
</dbReference>
<dbReference type="STRING" id="370622.LA66_05290"/>
<comment type="pathway">
    <text evidence="8">Amino-acid biosynthesis; L-threonine biosynthesis; L-threonine from L-aspartate: step 4/5.</text>
</comment>
<dbReference type="SUPFAM" id="SSF56112">
    <property type="entry name" value="Protein kinase-like (PK-like)"/>
    <property type="match status" value="1"/>
</dbReference>
<dbReference type="Gene3D" id="3.30.200.20">
    <property type="entry name" value="Phosphorylase Kinase, domain 1"/>
    <property type="match status" value="1"/>
</dbReference>
<gene>
    <name evidence="8" type="primary">thrB</name>
    <name evidence="11" type="ORF">LA66_05290</name>
</gene>
<evidence type="ECO:0000256" key="1">
    <source>
        <dbReference type="ARBA" id="ARBA00022605"/>
    </source>
</evidence>
<dbReference type="NCBIfam" id="NF003558">
    <property type="entry name" value="PRK05231.1"/>
    <property type="match status" value="1"/>
</dbReference>
<dbReference type="GO" id="GO:0009088">
    <property type="term" value="P:threonine biosynthetic process"/>
    <property type="evidence" value="ECO:0007669"/>
    <property type="project" value="UniProtKB-UniRule"/>
</dbReference>
<evidence type="ECO:0000256" key="5">
    <source>
        <dbReference type="ARBA" id="ARBA00022777"/>
    </source>
</evidence>
<evidence type="ECO:0000256" key="8">
    <source>
        <dbReference type="HAMAP-Rule" id="MF_00301"/>
    </source>
</evidence>
<keyword evidence="4 8" id="KW-0547">Nucleotide-binding</keyword>
<feature type="domain" description="Aminoglycoside phosphotransferase" evidence="10">
    <location>
        <begin position="27"/>
        <end position="255"/>
    </location>
</feature>
<proteinExistence type="inferred from homology"/>
<evidence type="ECO:0000259" key="10">
    <source>
        <dbReference type="Pfam" id="PF01636"/>
    </source>
</evidence>
<evidence type="ECO:0000256" key="4">
    <source>
        <dbReference type="ARBA" id="ARBA00022741"/>
    </source>
</evidence>
<dbReference type="InterPro" id="IPR011009">
    <property type="entry name" value="Kinase-like_dom_sf"/>
</dbReference>
<dbReference type="UniPathway" id="UPA00050">
    <property type="reaction ID" value="UER00064"/>
</dbReference>
<dbReference type="PANTHER" id="PTHR21064:SF6">
    <property type="entry name" value="AMINOGLYCOSIDE PHOSPHOTRANSFERASE DOMAIN-CONTAINING PROTEIN"/>
    <property type="match status" value="1"/>
</dbReference>
<accession>A0A0B1Q9I2</accession>
<keyword evidence="6 8" id="KW-0067">ATP-binding</keyword>
<dbReference type="InterPro" id="IPR002575">
    <property type="entry name" value="Aminoglycoside_PTrfase"/>
</dbReference>
<name>A0A0B1Q9I2_9HYPH</name>
<keyword evidence="2 8" id="KW-0808">Transferase</keyword>
<dbReference type="PANTHER" id="PTHR21064">
    <property type="entry name" value="AMINOGLYCOSIDE PHOSPHOTRANSFERASE DOMAIN-CONTAINING PROTEIN-RELATED"/>
    <property type="match status" value="1"/>
</dbReference>
<comment type="catalytic activity">
    <reaction evidence="8">
        <text>L-homoserine + ATP = O-phospho-L-homoserine + ADP + H(+)</text>
        <dbReference type="Rhea" id="RHEA:13985"/>
        <dbReference type="ChEBI" id="CHEBI:15378"/>
        <dbReference type="ChEBI" id="CHEBI:30616"/>
        <dbReference type="ChEBI" id="CHEBI:57476"/>
        <dbReference type="ChEBI" id="CHEBI:57590"/>
        <dbReference type="ChEBI" id="CHEBI:456216"/>
        <dbReference type="EC" id="2.7.1.39"/>
    </reaction>
</comment>
<evidence type="ECO:0000256" key="6">
    <source>
        <dbReference type="ARBA" id="ARBA00022840"/>
    </source>
</evidence>
<evidence type="ECO:0000256" key="3">
    <source>
        <dbReference type="ARBA" id="ARBA00022697"/>
    </source>
</evidence>
<dbReference type="HAMAP" id="MF_00301">
    <property type="entry name" value="Homoser_kinase_2"/>
    <property type="match status" value="1"/>
</dbReference>
<evidence type="ECO:0000313" key="11">
    <source>
        <dbReference type="EMBL" id="KHJ56031.1"/>
    </source>
</evidence>
<dbReference type="NCBIfam" id="TIGR00938">
    <property type="entry name" value="thrB_alt"/>
    <property type="match status" value="1"/>
</dbReference>
<dbReference type="GO" id="GO:0004413">
    <property type="term" value="F:homoserine kinase activity"/>
    <property type="evidence" value="ECO:0007669"/>
    <property type="project" value="UniProtKB-UniRule"/>
</dbReference>
<dbReference type="CDD" id="cd05153">
    <property type="entry name" value="HomoserineK_II"/>
    <property type="match status" value="1"/>
</dbReference>